<organism evidence="1 2">
    <name type="scientific">Asterophora parasitica</name>
    <dbReference type="NCBI Taxonomy" id="117018"/>
    <lineage>
        <taxon>Eukaryota</taxon>
        <taxon>Fungi</taxon>
        <taxon>Dikarya</taxon>
        <taxon>Basidiomycota</taxon>
        <taxon>Agaricomycotina</taxon>
        <taxon>Agaricomycetes</taxon>
        <taxon>Agaricomycetidae</taxon>
        <taxon>Agaricales</taxon>
        <taxon>Tricholomatineae</taxon>
        <taxon>Lyophyllaceae</taxon>
        <taxon>Asterophora</taxon>
    </lineage>
</organism>
<comment type="caution">
    <text evidence="1">The sequence shown here is derived from an EMBL/GenBank/DDBJ whole genome shotgun (WGS) entry which is preliminary data.</text>
</comment>
<gene>
    <name evidence="1" type="ORF">DXG03_004430</name>
</gene>
<dbReference type="OrthoDB" id="3260975at2759"/>
<accession>A0A9P7FUQ7</accession>
<protein>
    <submittedName>
        <fullName evidence="1">Uncharacterized protein</fullName>
    </submittedName>
</protein>
<evidence type="ECO:0000313" key="1">
    <source>
        <dbReference type="EMBL" id="KAG5637491.1"/>
    </source>
</evidence>
<evidence type="ECO:0000313" key="2">
    <source>
        <dbReference type="Proteomes" id="UP000775547"/>
    </source>
</evidence>
<reference evidence="1" key="2">
    <citation type="submission" date="2021-10" db="EMBL/GenBank/DDBJ databases">
        <title>Phylogenomics reveals ancestral predisposition of the termite-cultivated fungus Termitomyces towards a domesticated lifestyle.</title>
        <authorList>
            <person name="Auxier B."/>
            <person name="Grum-Grzhimaylo A."/>
            <person name="Cardenas M.E."/>
            <person name="Lodge J.D."/>
            <person name="Laessoe T."/>
            <person name="Pedersen O."/>
            <person name="Smith M.E."/>
            <person name="Kuyper T.W."/>
            <person name="Franco-Molano E.A."/>
            <person name="Baroni T.J."/>
            <person name="Aanen D.K."/>
        </authorList>
    </citation>
    <scope>NUCLEOTIDE SEQUENCE</scope>
    <source>
        <strain evidence="1">AP01</strain>
        <tissue evidence="1">Mycelium</tissue>
    </source>
</reference>
<proteinExistence type="predicted"/>
<feature type="non-terminal residue" evidence="1">
    <location>
        <position position="1"/>
    </location>
</feature>
<dbReference type="Proteomes" id="UP000775547">
    <property type="component" value="Unassembled WGS sequence"/>
</dbReference>
<name>A0A9P7FUQ7_9AGAR</name>
<dbReference type="EMBL" id="JABCKV010002654">
    <property type="protein sequence ID" value="KAG5637491.1"/>
    <property type="molecule type" value="Genomic_DNA"/>
</dbReference>
<reference evidence="1" key="1">
    <citation type="submission" date="2020-07" db="EMBL/GenBank/DDBJ databases">
        <authorList>
            <person name="Nieuwenhuis M."/>
            <person name="Van De Peppel L.J.J."/>
        </authorList>
    </citation>
    <scope>NUCLEOTIDE SEQUENCE</scope>
    <source>
        <strain evidence="1">AP01</strain>
        <tissue evidence="1">Mycelium</tissue>
    </source>
</reference>
<keyword evidence="2" id="KW-1185">Reference proteome</keyword>
<dbReference type="AlphaFoldDB" id="A0A9P7FUQ7"/>
<sequence>PIFWGMLQSKFNAKWPERVAAVKTKEEKMMMLEAATLKPGDIGKQVAVNGVDELSHVAWADKVQKLMGAIHDRNRLLINSTCQALPVAIKSLLGSYSILALFCDAVHILLLERIQEKQEEENEHARVN</sequence>